<dbReference type="CDD" id="cd05233">
    <property type="entry name" value="SDR_c"/>
    <property type="match status" value="1"/>
</dbReference>
<evidence type="ECO:0000313" key="3">
    <source>
        <dbReference type="Proteomes" id="UP000198775"/>
    </source>
</evidence>
<keyword evidence="3" id="KW-1185">Reference proteome</keyword>
<dbReference type="Gene3D" id="3.40.50.720">
    <property type="entry name" value="NAD(P)-binding Rossmann-like Domain"/>
    <property type="match status" value="1"/>
</dbReference>
<dbReference type="AlphaFoldDB" id="A0A1H8GY50"/>
<sequence>MPAVERSAGTRPLFRLAGEGLAMTDGVEPPELTADRILTLDDDRFTTDSVALVTGAGSGIGRASAVALAENGLAVAATDVDEEGLAGTTEKAEKLDVDGEIHEIAGDLTDDEAVRRIVDEAAELGDLRYVANVAGLQHISPLPEFPMEKYDLMHDVMLRAPFLIAKLAMPHIRETEDGVGAIGNMCSIHGHTATQDKAGYITSKFGLRGLTKSIAAEGDGTLRAFTVSTGYVKTPLVTDQIPDTAEERGITEQEVVEDVMLGESQVKEMMEPVDVANLFTLGFSKYGQHLDGEDLTWAGGHLSTYE</sequence>
<dbReference type="Pfam" id="PF00106">
    <property type="entry name" value="adh_short"/>
    <property type="match status" value="1"/>
</dbReference>
<protein>
    <submittedName>
        <fullName evidence="2">3-hydroxybutyrate dehydrogenase</fullName>
    </submittedName>
</protein>
<dbReference type="InterPro" id="IPR036291">
    <property type="entry name" value="NAD(P)-bd_dom_sf"/>
</dbReference>
<reference evidence="3" key="1">
    <citation type="submission" date="2016-10" db="EMBL/GenBank/DDBJ databases">
        <authorList>
            <person name="Varghese N."/>
            <person name="Submissions S."/>
        </authorList>
    </citation>
    <scope>NUCLEOTIDE SEQUENCE [LARGE SCALE GENOMIC DNA]</scope>
    <source>
        <strain evidence="3">IBRC-M 10043</strain>
    </source>
</reference>
<comment type="similarity">
    <text evidence="1">Belongs to the short-chain dehydrogenases/reductases (SDR) family.</text>
</comment>
<dbReference type="PRINTS" id="PR00081">
    <property type="entry name" value="GDHRDH"/>
</dbReference>
<dbReference type="PANTHER" id="PTHR42879">
    <property type="entry name" value="3-OXOACYL-(ACYL-CARRIER-PROTEIN) REDUCTASE"/>
    <property type="match status" value="1"/>
</dbReference>
<dbReference type="InterPro" id="IPR050259">
    <property type="entry name" value="SDR"/>
</dbReference>
<evidence type="ECO:0000256" key="1">
    <source>
        <dbReference type="ARBA" id="ARBA00006484"/>
    </source>
</evidence>
<dbReference type="PANTHER" id="PTHR42879:SF2">
    <property type="entry name" value="3-OXOACYL-[ACYL-CARRIER-PROTEIN] REDUCTASE FABG"/>
    <property type="match status" value="1"/>
</dbReference>
<proteinExistence type="inferred from homology"/>
<dbReference type="InterPro" id="IPR002347">
    <property type="entry name" value="SDR_fam"/>
</dbReference>
<dbReference type="SUPFAM" id="SSF51735">
    <property type="entry name" value="NAD(P)-binding Rossmann-fold domains"/>
    <property type="match status" value="1"/>
</dbReference>
<name>A0A1H8GY50_9EURY</name>
<gene>
    <name evidence="2" type="ORF">SAMN05216388_1003230</name>
</gene>
<dbReference type="EMBL" id="FOCX01000003">
    <property type="protein sequence ID" value="SEN48710.1"/>
    <property type="molecule type" value="Genomic_DNA"/>
</dbReference>
<dbReference type="Proteomes" id="UP000198775">
    <property type="component" value="Unassembled WGS sequence"/>
</dbReference>
<evidence type="ECO:0000313" key="2">
    <source>
        <dbReference type="EMBL" id="SEN48710.1"/>
    </source>
</evidence>
<organism evidence="2 3">
    <name type="scientific">Halorientalis persicus</name>
    <dbReference type="NCBI Taxonomy" id="1367881"/>
    <lineage>
        <taxon>Archaea</taxon>
        <taxon>Methanobacteriati</taxon>
        <taxon>Methanobacteriota</taxon>
        <taxon>Stenosarchaea group</taxon>
        <taxon>Halobacteria</taxon>
        <taxon>Halobacteriales</taxon>
        <taxon>Haloarculaceae</taxon>
        <taxon>Halorientalis</taxon>
    </lineage>
</organism>
<accession>A0A1H8GY50</accession>